<dbReference type="Proteomes" id="UP000218824">
    <property type="component" value="Chromosome"/>
</dbReference>
<reference evidence="2 3" key="1">
    <citation type="journal article" date="2017" name="DNA Res.">
        <title>Complete genome sequence and expression profile of the commercial lytic enzyme producer Lysobacter enzymogenes M497-1.</title>
        <authorList>
            <person name="Takami H."/>
            <person name="Toyoda A."/>
            <person name="Uchiyama I."/>
            <person name="Itoh T."/>
            <person name="Takaki Y."/>
            <person name="Arai W."/>
            <person name="Nishi S."/>
            <person name="Kawai M."/>
            <person name="Shinya K."/>
            <person name="Ikeda H."/>
        </authorList>
    </citation>
    <scope>NUCLEOTIDE SEQUENCE [LARGE SCALE GENOMIC DNA]</scope>
    <source>
        <strain evidence="2 3">M497-1</strain>
    </source>
</reference>
<dbReference type="AlphaFoldDB" id="A0AAU9AT01"/>
<accession>A0AAU9AT01</accession>
<name>A0AAU9AT01_LYSEN</name>
<proteinExistence type="predicted"/>
<dbReference type="EMBL" id="AP014940">
    <property type="protein sequence ID" value="BAW00304.1"/>
    <property type="molecule type" value="Genomic_DNA"/>
</dbReference>
<evidence type="ECO:0000313" key="3">
    <source>
        <dbReference type="Proteomes" id="UP000218824"/>
    </source>
</evidence>
<sequence>MAVSAPRGYIASIPQTATAPTARMSTIGPDSRIDRTGLDSQTLEALRVREPAAQAPGALAEAVPAYAPPAVDPGEETLNADAWHGVPAGERQLPGDTRLEHELGQLDLSAAADRGAEAVLDSLTA</sequence>
<evidence type="ECO:0000256" key="1">
    <source>
        <dbReference type="SAM" id="MobiDB-lite"/>
    </source>
</evidence>
<organism evidence="2 3">
    <name type="scientific">Lysobacter enzymogenes</name>
    <dbReference type="NCBI Taxonomy" id="69"/>
    <lineage>
        <taxon>Bacteria</taxon>
        <taxon>Pseudomonadati</taxon>
        <taxon>Pseudomonadota</taxon>
        <taxon>Gammaproteobacteria</taxon>
        <taxon>Lysobacterales</taxon>
        <taxon>Lysobacteraceae</taxon>
        <taxon>Lysobacter</taxon>
    </lineage>
</organism>
<gene>
    <name evidence="2" type="ORF">LEN_4816</name>
</gene>
<dbReference type="KEGG" id="lem:LEN_4816"/>
<evidence type="ECO:0000313" key="2">
    <source>
        <dbReference type="EMBL" id="BAW00304.1"/>
    </source>
</evidence>
<feature type="region of interest" description="Disordered" evidence="1">
    <location>
        <begin position="1"/>
        <end position="35"/>
    </location>
</feature>
<protein>
    <submittedName>
        <fullName evidence="2">Uncharacterized protein</fullName>
    </submittedName>
</protein>